<dbReference type="Gene3D" id="3.30.360.10">
    <property type="entry name" value="Dihydrodipicolinate Reductase, domain 2"/>
    <property type="match status" value="1"/>
</dbReference>
<keyword evidence="2" id="KW-1185">Reference proteome</keyword>
<sequence>MKPINFAGDCVYNTQQHFIDCLLSGNEFETNCPDYLKSMALQEAAYKSTETNMPEVVEIYSITGF</sequence>
<dbReference type="AlphaFoldDB" id="A0A1M4UDR9"/>
<name>A0A1M4UDR9_9BACT</name>
<evidence type="ECO:0000313" key="2">
    <source>
        <dbReference type="Proteomes" id="UP000184164"/>
    </source>
</evidence>
<dbReference type="RefSeq" id="WP_072998808.1">
    <property type="nucleotide sequence ID" value="NZ_FQUM01000001.1"/>
</dbReference>
<evidence type="ECO:0000313" key="1">
    <source>
        <dbReference type="EMBL" id="SHE54912.1"/>
    </source>
</evidence>
<proteinExistence type="predicted"/>
<reference evidence="1 2" key="1">
    <citation type="submission" date="2016-11" db="EMBL/GenBank/DDBJ databases">
        <authorList>
            <person name="Jaros S."/>
            <person name="Januszkiewicz K."/>
            <person name="Wedrychowicz H."/>
        </authorList>
    </citation>
    <scope>NUCLEOTIDE SEQUENCE [LARGE SCALE GENOMIC DNA]</scope>
    <source>
        <strain evidence="1 2">DSM 26910</strain>
    </source>
</reference>
<dbReference type="OrthoDB" id="9795543at2"/>
<dbReference type="STRING" id="1484053.SAMN05444274_101655"/>
<organism evidence="1 2">
    <name type="scientific">Mariniphaga anaerophila</name>
    <dbReference type="NCBI Taxonomy" id="1484053"/>
    <lineage>
        <taxon>Bacteria</taxon>
        <taxon>Pseudomonadati</taxon>
        <taxon>Bacteroidota</taxon>
        <taxon>Bacteroidia</taxon>
        <taxon>Marinilabiliales</taxon>
        <taxon>Prolixibacteraceae</taxon>
        <taxon>Mariniphaga</taxon>
    </lineage>
</organism>
<protein>
    <submittedName>
        <fullName evidence="1">Uncharacterized protein</fullName>
    </submittedName>
</protein>
<accession>A0A1M4UDR9</accession>
<gene>
    <name evidence="1" type="ORF">SAMN05444274_101655</name>
</gene>
<dbReference type="EMBL" id="FQUM01000001">
    <property type="protein sequence ID" value="SHE54912.1"/>
    <property type="molecule type" value="Genomic_DNA"/>
</dbReference>
<dbReference type="Proteomes" id="UP000184164">
    <property type="component" value="Unassembled WGS sequence"/>
</dbReference>